<keyword evidence="2" id="KW-0472">Membrane</keyword>
<accession>A0AAC9HSY4</accession>
<feature type="transmembrane region" description="Helical" evidence="2">
    <location>
        <begin position="12"/>
        <end position="34"/>
    </location>
</feature>
<keyword evidence="2" id="KW-1133">Transmembrane helix</keyword>
<keyword evidence="4" id="KW-1185">Reference proteome</keyword>
<dbReference type="EMBL" id="CP014859">
    <property type="protein sequence ID" value="AOS64764.1"/>
    <property type="molecule type" value="Genomic_DNA"/>
</dbReference>
<dbReference type="KEGG" id="ahm:TL08_19865"/>
<evidence type="ECO:0000313" key="3">
    <source>
        <dbReference type="EMBL" id="AOS64764.1"/>
    </source>
</evidence>
<evidence type="ECO:0000256" key="1">
    <source>
        <dbReference type="SAM" id="MobiDB-lite"/>
    </source>
</evidence>
<feature type="transmembrane region" description="Helical" evidence="2">
    <location>
        <begin position="40"/>
        <end position="59"/>
    </location>
</feature>
<gene>
    <name evidence="3" type="ORF">TL08_19865</name>
</gene>
<sequence>MSDRVASLIRTVIPVWWGSLLAWLVSLGLPTGVITVAEEIGPLLVGLAIAIWYAIARWLESRLPPWLVRVLFGTTVVPEYHSVARPPKDLPAPEQGAAGQGTAA</sequence>
<name>A0AAC9HSY4_9PSEU</name>
<feature type="region of interest" description="Disordered" evidence="1">
    <location>
        <begin position="83"/>
        <end position="104"/>
    </location>
</feature>
<dbReference type="Proteomes" id="UP000095210">
    <property type="component" value="Chromosome"/>
</dbReference>
<keyword evidence="2" id="KW-0812">Transmembrane</keyword>
<proteinExistence type="predicted"/>
<evidence type="ECO:0000256" key="2">
    <source>
        <dbReference type="SAM" id="Phobius"/>
    </source>
</evidence>
<dbReference type="RefSeq" id="WP_069851058.1">
    <property type="nucleotide sequence ID" value="NZ_CP014859.1"/>
</dbReference>
<protein>
    <submittedName>
        <fullName evidence="3">Uncharacterized protein</fullName>
    </submittedName>
</protein>
<dbReference type="AlphaFoldDB" id="A0AAC9HSY4"/>
<evidence type="ECO:0000313" key="4">
    <source>
        <dbReference type="Proteomes" id="UP000095210"/>
    </source>
</evidence>
<reference evidence="4" key="1">
    <citation type="submission" date="2016-03" db="EMBL/GenBank/DDBJ databases">
        <title>Complete genome sequence of the type strain Actinoalloteichus hymeniacidonis DSM 45092.</title>
        <authorList>
            <person name="Schaffert L."/>
            <person name="Albersmeier A."/>
            <person name="Winkler A."/>
            <person name="Kalinowski J."/>
            <person name="Zotchev S."/>
            <person name="Ruckert C."/>
        </authorList>
    </citation>
    <scope>NUCLEOTIDE SEQUENCE [LARGE SCALE GENOMIC DNA]</scope>
    <source>
        <strain evidence="4">HPA177(T) (DSM 45092(T))</strain>
    </source>
</reference>
<organism evidence="3 4">
    <name type="scientific">Actinoalloteichus hymeniacidonis</name>
    <dbReference type="NCBI Taxonomy" id="340345"/>
    <lineage>
        <taxon>Bacteria</taxon>
        <taxon>Bacillati</taxon>
        <taxon>Actinomycetota</taxon>
        <taxon>Actinomycetes</taxon>
        <taxon>Pseudonocardiales</taxon>
        <taxon>Pseudonocardiaceae</taxon>
        <taxon>Actinoalloteichus</taxon>
    </lineage>
</organism>